<reference evidence="2 3" key="1">
    <citation type="submission" date="2018-03" db="EMBL/GenBank/DDBJ databases">
        <title>Genomic Encyclopedia of Archaeal and Bacterial Type Strains, Phase II (KMG-II): from individual species to whole genera.</title>
        <authorList>
            <person name="Goeker M."/>
        </authorList>
    </citation>
    <scope>NUCLEOTIDE SEQUENCE [LARGE SCALE GENOMIC DNA]</scope>
    <source>
        <strain evidence="2 3">DSM 28229</strain>
    </source>
</reference>
<accession>A0A315ZE85</accession>
<evidence type="ECO:0000313" key="2">
    <source>
        <dbReference type="EMBL" id="PWJ43926.1"/>
    </source>
</evidence>
<organism evidence="2 3">
    <name type="scientific">Sediminitomix flava</name>
    <dbReference type="NCBI Taxonomy" id="379075"/>
    <lineage>
        <taxon>Bacteria</taxon>
        <taxon>Pseudomonadati</taxon>
        <taxon>Bacteroidota</taxon>
        <taxon>Cytophagia</taxon>
        <taxon>Cytophagales</taxon>
        <taxon>Flammeovirgaceae</taxon>
        <taxon>Sediminitomix</taxon>
    </lineage>
</organism>
<dbReference type="AlphaFoldDB" id="A0A315ZE85"/>
<dbReference type="EMBL" id="QGDO01000001">
    <property type="protein sequence ID" value="PWJ43926.1"/>
    <property type="molecule type" value="Genomic_DNA"/>
</dbReference>
<name>A0A315ZE85_SEDFL</name>
<sequence>METILLAIGFIALFFIGMSVKIIFKKDGKFEGTCASNSPLLNPEGKACTFCGKDPSLCENRNK</sequence>
<dbReference type="Proteomes" id="UP000245535">
    <property type="component" value="Unassembled WGS sequence"/>
</dbReference>
<keyword evidence="1" id="KW-0472">Membrane</keyword>
<gene>
    <name evidence="2" type="ORF">BC781_101276</name>
</gene>
<dbReference type="OrthoDB" id="1452953at2"/>
<comment type="caution">
    <text evidence="2">The sequence shown here is derived from an EMBL/GenBank/DDBJ whole genome shotgun (WGS) entry which is preliminary data.</text>
</comment>
<keyword evidence="1" id="KW-1133">Transmembrane helix</keyword>
<feature type="transmembrane region" description="Helical" evidence="1">
    <location>
        <begin position="6"/>
        <end position="24"/>
    </location>
</feature>
<evidence type="ECO:0000313" key="3">
    <source>
        <dbReference type="Proteomes" id="UP000245535"/>
    </source>
</evidence>
<keyword evidence="3" id="KW-1185">Reference proteome</keyword>
<evidence type="ECO:0008006" key="4">
    <source>
        <dbReference type="Google" id="ProtNLM"/>
    </source>
</evidence>
<proteinExistence type="predicted"/>
<evidence type="ECO:0000256" key="1">
    <source>
        <dbReference type="SAM" id="Phobius"/>
    </source>
</evidence>
<dbReference type="RefSeq" id="WP_109615452.1">
    <property type="nucleotide sequence ID" value="NZ_QGDO01000001.1"/>
</dbReference>
<keyword evidence="1" id="KW-0812">Transmembrane</keyword>
<protein>
    <recommendedName>
        <fullName evidence="4">Membrane or secreted protein</fullName>
    </recommendedName>
</protein>